<dbReference type="SUPFAM" id="SSF56801">
    <property type="entry name" value="Acetyl-CoA synthetase-like"/>
    <property type="match status" value="1"/>
</dbReference>
<dbReference type="eggNOG" id="COG1020">
    <property type="taxonomic scope" value="Bacteria"/>
</dbReference>
<dbReference type="InterPro" id="IPR009081">
    <property type="entry name" value="PP-bd_ACP"/>
</dbReference>
<dbReference type="PROSITE" id="PS50075">
    <property type="entry name" value="CARRIER"/>
    <property type="match status" value="1"/>
</dbReference>
<dbReference type="InterPro" id="IPR023213">
    <property type="entry name" value="CAT-like_dom_sf"/>
</dbReference>
<dbReference type="FunFam" id="1.10.1200.10:FF:000005">
    <property type="entry name" value="Nonribosomal peptide synthetase 1"/>
    <property type="match status" value="1"/>
</dbReference>
<dbReference type="InterPro" id="IPR020802">
    <property type="entry name" value="TesA-like"/>
</dbReference>
<dbReference type="NCBIfam" id="TIGR01733">
    <property type="entry name" value="AA-adenyl-dom"/>
    <property type="match status" value="1"/>
</dbReference>
<dbReference type="InterPro" id="IPR001242">
    <property type="entry name" value="Condensation_dom"/>
</dbReference>
<gene>
    <name evidence="8" type="ordered locus">RPC_3032</name>
</gene>
<dbReference type="InterPro" id="IPR010071">
    <property type="entry name" value="AA_adenyl_dom"/>
</dbReference>
<dbReference type="Pfam" id="PF08242">
    <property type="entry name" value="Methyltransf_12"/>
    <property type="match status" value="1"/>
</dbReference>
<dbReference type="InterPro" id="IPR000873">
    <property type="entry name" value="AMP-dep_synth/lig_dom"/>
</dbReference>
<dbReference type="SMART" id="SM00823">
    <property type="entry name" value="PKS_PP"/>
    <property type="match status" value="1"/>
</dbReference>
<keyword evidence="4" id="KW-0597">Phosphoprotein</keyword>
<name>Q212V9_RHOPB</name>
<sequence>MPQVNVASSLNEVERRLLQQVASTLLPEGGGCTFRVLEIAAPSLDVFDCLETIATDVDVKHLVTHASVLHLANLRLRAPNCARLRFAAYDPTSCAPPDKGPFDLIFAARDAILPSRARQELAALLTPTGRFVTWQTAAAQERSVIAEADGVRLVEVAPFVEKGVTPPEPTAGVDGGEASPKFPLTDIQHAYWVGRGDVLDLGGVACHVYFEWEIPNLDAAKLERAWNDLIQRHGMLRAVVTPDGEQCILPDVPHYTIAIEDVCGLPAAVAESRRLEKRARMSAQVLDAHQWPLFEICVTRLSAQTSLLHLDLDLLIVDVQSFHILLSELEMLYRDSASLLPAPSLTYRDYLLAIVRDRESPDFQNDRAWWFGRIADLPGPPRLPAANRGTVTATTFRRLRRRLPTEQWQTLERRARAHGITCSSLLLAAFSEVLARWVSEPRFLLNLTQFDRRPLHPDVMRLVGDFTSVLLIDIDAAGRVGFVERARVVQATLWRALAHARFSGIEALREIAHRRGERADRLMPIVFTSLLGIDIDSLVHRNGGGGMLGEPCHLYTCTPQVSLDHQAMIRNGSLEYNWIVIDDVFPPGVADALFEVYGAFLDHLASENADWTEPSPDVLLSGVEVEERARANGTAVPMRLARLERLFLEQASRSPDAIAVIAPDAEMTYGALRERMERFAGALTAMGGGPGEPIGVALPKGADQIAAVLAILHVGAFYVPISHDMPNERIGLVVAGAGMNKSFGNPDARRWPNTLHVIDPKRAAAADRVAPRCEASLDDPAYVIYTSGSTGVPKGVTVTHRAAANTIVDVNNRIGASAGDRVFGISALGFDLSVYDIFGTLVAGAALVLPAEEDRREPDAWLGRLVDTGVTIWNSVPALMQMLVEHVEAKRSLLPQLRWTLLSGDWVPLGLPDRIRAVAPGSRMAALGGATEAAIWSNWYEIGELSRDWPSIPYGFPLANQRYHILDDELRPRPNWVEGDLFIAGDGLASGYYGDPKQTARAFFEHPRTGERLYRTGDRARYRPGGIIEFLGRRDHQVKINGMRIELGEVEACLVSHPDIEAAVVEAVDIGRARKLVSYVVPSAAPRECFTQRSVDAADAVEHWDVATTAMAEAAGEQVESTVLASLRDFERIGEELSNAAIRRALVAIGLGDRTSLDPKRIADDVPHYAGLVRQWLDALTQEGTYRREGDRFVRSGLLGDPDELDRRIERRIAELRTRLSWTRQGGALVDWISTCVRRLPDIVRRQPAEALELLFPDGDFSRSEALYQDNVIASCLGRAVAEGVAARAAACRGRLLRIMEIGAGVGGLTSYVLPRLAGVDCEYVYTDVSPGFLKMAKEKFGAYGFVRYDLYDIQRAPEEQVEALHGFDIVLAANVLHNGRDVVRTLSDVKRLLCPGGMLAVIEATRNKTLQLVTGGLIEGLHAEFDDDRRDSGLPMLNAESWCRALREAGYPDVAVPAEGQSIAAFGQQVIVARGPETIVTVETARIDAYLRGKLPAYMVPSRHVRIDRLPLSLNGKIDRSRLPRPVVPEAWPGQLTSEPPREGIEAAIAGVWRELLGCKEVSRTDSFFNLGGDSLIATRLASRLRKELGRDVALRLLFDHPVLADQAVAISEQGMYRRSAPVLLTSGPKGPLVCLHASDGYAAAYRPLAERLQGVCVLSAVDAPGLLADERPLESLSALAAYHRGALGQMPGSGWQLLGWSMGAHTAWKLAGDLIAAGERVMRLVLIDPSPRGPFEAAIRSPGALLESCASDVLRSELLAQGLTTEALDGMPDADRVAVWRRVLSGRGLPDSLLSDDDALGRMIAVMAANLAAMVQARLAPLPPGPEVVVYTATRRMPNWGEPLMDWSTLFPRSTHHVAIDADHWSILASDVLTKDLAGRVT</sequence>
<dbReference type="Gene3D" id="3.30.559.30">
    <property type="entry name" value="Nonribosomal peptide synthetase, condensation domain"/>
    <property type="match status" value="1"/>
</dbReference>
<reference evidence="8" key="1">
    <citation type="submission" date="2006-03" db="EMBL/GenBank/DDBJ databases">
        <title>Complete sequence of Rhodopseudomonas palustris BisB18.</title>
        <authorList>
            <consortium name="US DOE Joint Genome Institute"/>
            <person name="Copeland A."/>
            <person name="Lucas S."/>
            <person name="Lapidus A."/>
            <person name="Barry K."/>
            <person name="Detter J.C."/>
            <person name="Glavina del Rio T."/>
            <person name="Hammon N."/>
            <person name="Israni S."/>
            <person name="Dalin E."/>
            <person name="Tice H."/>
            <person name="Pitluck S."/>
            <person name="Chain P."/>
            <person name="Malfatti S."/>
            <person name="Shin M."/>
            <person name="Vergez L."/>
            <person name="Schmutz J."/>
            <person name="Larimer F."/>
            <person name="Land M."/>
            <person name="Hauser L."/>
            <person name="Pelletier D.A."/>
            <person name="Kyrpides N."/>
            <person name="Anderson I."/>
            <person name="Oda Y."/>
            <person name="Harwood C.S."/>
            <person name="Richardson P."/>
        </authorList>
    </citation>
    <scope>NUCLEOTIDE SEQUENCE [LARGE SCALE GENOMIC DNA]</scope>
    <source>
        <strain evidence="8">BisB18</strain>
    </source>
</reference>
<dbReference type="InterPro" id="IPR013217">
    <property type="entry name" value="Methyltransf_12"/>
</dbReference>
<dbReference type="CDD" id="cd19535">
    <property type="entry name" value="Cyc_NRPS"/>
    <property type="match status" value="1"/>
</dbReference>
<dbReference type="SUPFAM" id="SSF53335">
    <property type="entry name" value="S-adenosyl-L-methionine-dependent methyltransferases"/>
    <property type="match status" value="1"/>
</dbReference>
<dbReference type="Gene3D" id="1.10.1200.10">
    <property type="entry name" value="ACP-like"/>
    <property type="match status" value="1"/>
</dbReference>
<dbReference type="InterPro" id="IPR036736">
    <property type="entry name" value="ACP-like_sf"/>
</dbReference>
<dbReference type="OrthoDB" id="9803968at2"/>
<evidence type="ECO:0000256" key="5">
    <source>
        <dbReference type="ARBA" id="ARBA00022598"/>
    </source>
</evidence>
<evidence type="ECO:0000313" key="8">
    <source>
        <dbReference type="EMBL" id="ABD88577.1"/>
    </source>
</evidence>
<comment type="pathway">
    <text evidence="2">Siderophore biosynthesis.</text>
</comment>
<comment type="cofactor">
    <cofactor evidence="1">
        <name>pantetheine 4'-phosphate</name>
        <dbReference type="ChEBI" id="CHEBI:47942"/>
    </cofactor>
</comment>
<organism evidence="8">
    <name type="scientific">Rhodopseudomonas palustris (strain BisB18)</name>
    <dbReference type="NCBI Taxonomy" id="316056"/>
    <lineage>
        <taxon>Bacteria</taxon>
        <taxon>Pseudomonadati</taxon>
        <taxon>Pseudomonadota</taxon>
        <taxon>Alphaproteobacteria</taxon>
        <taxon>Hyphomicrobiales</taxon>
        <taxon>Nitrobacteraceae</taxon>
        <taxon>Rhodopseudomonas</taxon>
    </lineage>
</organism>
<dbReference type="GO" id="GO:0005737">
    <property type="term" value="C:cytoplasm"/>
    <property type="evidence" value="ECO:0007669"/>
    <property type="project" value="TreeGrafter"/>
</dbReference>
<keyword evidence="5" id="KW-0436">Ligase</keyword>
<dbReference type="Pfam" id="PF00501">
    <property type="entry name" value="AMP-binding"/>
    <property type="match status" value="1"/>
</dbReference>
<dbReference type="InterPro" id="IPR029058">
    <property type="entry name" value="AB_hydrolase_fold"/>
</dbReference>
<evidence type="ECO:0000259" key="7">
    <source>
        <dbReference type="PROSITE" id="PS50075"/>
    </source>
</evidence>
<dbReference type="PANTHER" id="PTHR45527:SF10">
    <property type="entry name" value="PYOCHELIN SYNTHASE PCHF"/>
    <property type="match status" value="1"/>
</dbReference>
<dbReference type="Pfam" id="PF00550">
    <property type="entry name" value="PP-binding"/>
    <property type="match status" value="1"/>
</dbReference>
<dbReference type="EMBL" id="CP000301">
    <property type="protein sequence ID" value="ABD88577.1"/>
    <property type="molecule type" value="Genomic_DNA"/>
</dbReference>
<dbReference type="KEGG" id="rpc:RPC_3032"/>
<dbReference type="Gene3D" id="3.40.50.150">
    <property type="entry name" value="Vaccinia Virus protein VP39"/>
    <property type="match status" value="1"/>
</dbReference>
<evidence type="ECO:0000256" key="4">
    <source>
        <dbReference type="ARBA" id="ARBA00022553"/>
    </source>
</evidence>
<dbReference type="SMART" id="SM00824">
    <property type="entry name" value="PKS_TE"/>
    <property type="match status" value="1"/>
</dbReference>
<dbReference type="CDD" id="cd02440">
    <property type="entry name" value="AdoMet_MTases"/>
    <property type="match status" value="1"/>
</dbReference>
<dbReference type="Gene3D" id="3.40.50.12780">
    <property type="entry name" value="N-terminal domain of ligase-like"/>
    <property type="match status" value="1"/>
</dbReference>
<dbReference type="STRING" id="316056.RPC_3032"/>
<dbReference type="InterPro" id="IPR020806">
    <property type="entry name" value="PKS_PP-bd"/>
</dbReference>
<dbReference type="Gene3D" id="3.40.50.1820">
    <property type="entry name" value="alpha/beta hydrolase"/>
    <property type="match status" value="1"/>
</dbReference>
<dbReference type="RefSeq" id="WP_011473472.1">
    <property type="nucleotide sequence ID" value="NC_007925.1"/>
</dbReference>
<dbReference type="Pfam" id="PF00975">
    <property type="entry name" value="Thioesterase"/>
    <property type="match status" value="1"/>
</dbReference>
<dbReference type="InterPro" id="IPR042099">
    <property type="entry name" value="ANL_N_sf"/>
</dbReference>
<dbReference type="Gene3D" id="3.30.559.10">
    <property type="entry name" value="Chloramphenicol acetyltransferase-like domain"/>
    <property type="match status" value="1"/>
</dbReference>
<dbReference type="PANTHER" id="PTHR45527">
    <property type="entry name" value="NONRIBOSOMAL PEPTIDE SYNTHETASE"/>
    <property type="match status" value="1"/>
</dbReference>
<dbReference type="PROSITE" id="PS00455">
    <property type="entry name" value="AMP_BINDING"/>
    <property type="match status" value="1"/>
</dbReference>
<dbReference type="GO" id="GO:0009403">
    <property type="term" value="P:toxin biosynthetic process"/>
    <property type="evidence" value="ECO:0007669"/>
    <property type="project" value="UniProtKB-ARBA"/>
</dbReference>
<dbReference type="GO" id="GO:0016874">
    <property type="term" value="F:ligase activity"/>
    <property type="evidence" value="ECO:0007669"/>
    <property type="project" value="UniProtKB-KW"/>
</dbReference>
<evidence type="ECO:0000256" key="1">
    <source>
        <dbReference type="ARBA" id="ARBA00001957"/>
    </source>
</evidence>
<dbReference type="ESTHER" id="rhopb-q212v9">
    <property type="family name" value="Thioesterase"/>
</dbReference>
<dbReference type="GO" id="GO:0043041">
    <property type="term" value="P:amino acid activation for nonribosomal peptide biosynthetic process"/>
    <property type="evidence" value="ECO:0007669"/>
    <property type="project" value="TreeGrafter"/>
</dbReference>
<keyword evidence="3" id="KW-0596">Phosphopantetheine</keyword>
<proteinExistence type="predicted"/>
<accession>Q212V9</accession>
<keyword evidence="6" id="KW-0677">Repeat</keyword>
<evidence type="ECO:0000256" key="3">
    <source>
        <dbReference type="ARBA" id="ARBA00022450"/>
    </source>
</evidence>
<dbReference type="GO" id="GO:0031177">
    <property type="term" value="F:phosphopantetheine binding"/>
    <property type="evidence" value="ECO:0007669"/>
    <property type="project" value="InterPro"/>
</dbReference>
<evidence type="ECO:0000256" key="6">
    <source>
        <dbReference type="ARBA" id="ARBA00022737"/>
    </source>
</evidence>
<dbReference type="InterPro" id="IPR001031">
    <property type="entry name" value="Thioesterase"/>
</dbReference>
<evidence type="ECO:0000256" key="2">
    <source>
        <dbReference type="ARBA" id="ARBA00004924"/>
    </source>
</evidence>
<dbReference type="SUPFAM" id="SSF53474">
    <property type="entry name" value="alpha/beta-Hydrolases"/>
    <property type="match status" value="1"/>
</dbReference>
<dbReference type="HOGENOM" id="CLU_000022_2_15_5"/>
<dbReference type="Gene3D" id="3.30.300.30">
    <property type="match status" value="1"/>
</dbReference>
<dbReference type="InterPro" id="IPR057737">
    <property type="entry name" value="Condensation_MtbB-like"/>
</dbReference>
<protein>
    <submittedName>
        <fullName evidence="8">Amino acid adenylation</fullName>
    </submittedName>
</protein>
<dbReference type="SUPFAM" id="SSF47336">
    <property type="entry name" value="ACP-like"/>
    <property type="match status" value="1"/>
</dbReference>
<dbReference type="SUPFAM" id="SSF52777">
    <property type="entry name" value="CoA-dependent acyltransferases"/>
    <property type="match status" value="2"/>
</dbReference>
<dbReference type="Pfam" id="PF00668">
    <property type="entry name" value="Condensation"/>
    <property type="match status" value="1"/>
</dbReference>
<dbReference type="InterPro" id="IPR029063">
    <property type="entry name" value="SAM-dependent_MTases_sf"/>
</dbReference>
<dbReference type="FunFam" id="3.30.559.10:FF:000023">
    <property type="entry name" value="Non-ribosomal peptide synthetase"/>
    <property type="match status" value="1"/>
</dbReference>
<feature type="domain" description="Carrier" evidence="7">
    <location>
        <begin position="1541"/>
        <end position="1616"/>
    </location>
</feature>
<dbReference type="InterPro" id="IPR020845">
    <property type="entry name" value="AMP-binding_CS"/>
</dbReference>
<dbReference type="FunFam" id="3.30.559.30:FF:000006">
    <property type="entry name" value="Yersiniabactin polyketide/non-ribosomal peptide synthetase"/>
    <property type="match status" value="1"/>
</dbReference>
<dbReference type="InterPro" id="IPR045851">
    <property type="entry name" value="AMP-bd_C_sf"/>
</dbReference>